<evidence type="ECO:0000256" key="3">
    <source>
        <dbReference type="ARBA" id="ARBA00023082"/>
    </source>
</evidence>
<dbReference type="InterPro" id="IPR013325">
    <property type="entry name" value="RNA_pol_sigma_r2"/>
</dbReference>
<dbReference type="Pfam" id="PF08281">
    <property type="entry name" value="Sigma70_r4_2"/>
    <property type="match status" value="1"/>
</dbReference>
<dbReference type="PANTHER" id="PTHR43133:SF50">
    <property type="entry name" value="ECF RNA POLYMERASE SIGMA FACTOR SIGM"/>
    <property type="match status" value="1"/>
</dbReference>
<evidence type="ECO:0000256" key="4">
    <source>
        <dbReference type="ARBA" id="ARBA00023125"/>
    </source>
</evidence>
<evidence type="ECO:0000313" key="8">
    <source>
        <dbReference type="EMBL" id="MFC5727757.1"/>
    </source>
</evidence>
<dbReference type="Gene3D" id="1.10.10.10">
    <property type="entry name" value="Winged helix-like DNA-binding domain superfamily/Winged helix DNA-binding domain"/>
    <property type="match status" value="1"/>
</dbReference>
<evidence type="ECO:0000259" key="7">
    <source>
        <dbReference type="Pfam" id="PF08281"/>
    </source>
</evidence>
<dbReference type="SUPFAM" id="SSF88659">
    <property type="entry name" value="Sigma3 and sigma4 domains of RNA polymerase sigma factors"/>
    <property type="match status" value="1"/>
</dbReference>
<dbReference type="NCBIfam" id="TIGR02937">
    <property type="entry name" value="sigma70-ECF"/>
    <property type="match status" value="1"/>
</dbReference>
<evidence type="ECO:0000256" key="2">
    <source>
        <dbReference type="ARBA" id="ARBA00023015"/>
    </source>
</evidence>
<evidence type="ECO:0000259" key="6">
    <source>
        <dbReference type="Pfam" id="PF04542"/>
    </source>
</evidence>
<gene>
    <name evidence="8" type="ORF">ACFPQB_02425</name>
</gene>
<evidence type="ECO:0000256" key="1">
    <source>
        <dbReference type="ARBA" id="ARBA00010641"/>
    </source>
</evidence>
<dbReference type="InterPro" id="IPR036388">
    <property type="entry name" value="WH-like_DNA-bd_sf"/>
</dbReference>
<comment type="similarity">
    <text evidence="1">Belongs to the sigma-70 factor family. ECF subfamily.</text>
</comment>
<feature type="domain" description="RNA polymerase sigma-70 region 2" evidence="6">
    <location>
        <begin position="14"/>
        <end position="77"/>
    </location>
</feature>
<dbReference type="Gene3D" id="1.10.1740.10">
    <property type="match status" value="1"/>
</dbReference>
<reference evidence="9" key="1">
    <citation type="journal article" date="2019" name="Int. J. Syst. Evol. Microbiol.">
        <title>The Global Catalogue of Microorganisms (GCM) 10K type strain sequencing project: providing services to taxonomists for standard genome sequencing and annotation.</title>
        <authorList>
            <consortium name="The Broad Institute Genomics Platform"/>
            <consortium name="The Broad Institute Genome Sequencing Center for Infectious Disease"/>
            <person name="Wu L."/>
            <person name="Ma J."/>
        </authorList>
    </citation>
    <scope>NUCLEOTIDE SEQUENCE [LARGE SCALE GENOMIC DNA]</scope>
    <source>
        <strain evidence="9">YIM 94188</strain>
    </source>
</reference>
<dbReference type="RefSeq" id="WP_136436454.1">
    <property type="nucleotide sequence ID" value="NZ_JBHSNS010000001.1"/>
</dbReference>
<sequence length="178" mass="19311">MNDVPDDPIQRCFHASYRRLVGQLYGVCGDLTEAEEVVAEAFARAVASRRTFERLDQPEAWLRAVAVNVARTRHKRRVVGERLVGRSTPRAEAEVRHPDLTEDRLALVDALRSLPQAQRETLALHYLADLPVAEVAATLGVAPGTVKARLSRGRAALAAVLGVADGESDQLVNGGSRG</sequence>
<dbReference type="InterPro" id="IPR013249">
    <property type="entry name" value="RNA_pol_sigma70_r4_t2"/>
</dbReference>
<dbReference type="Pfam" id="PF04542">
    <property type="entry name" value="Sigma70_r2"/>
    <property type="match status" value="1"/>
</dbReference>
<dbReference type="InterPro" id="IPR014284">
    <property type="entry name" value="RNA_pol_sigma-70_dom"/>
</dbReference>
<dbReference type="PANTHER" id="PTHR43133">
    <property type="entry name" value="RNA POLYMERASE ECF-TYPE SIGMA FACTO"/>
    <property type="match status" value="1"/>
</dbReference>
<protein>
    <submittedName>
        <fullName evidence="8">RNA polymerase sigma factor</fullName>
    </submittedName>
</protein>
<proteinExistence type="inferred from homology"/>
<keyword evidence="5" id="KW-0804">Transcription</keyword>
<keyword evidence="3" id="KW-0731">Sigma factor</keyword>
<dbReference type="EMBL" id="JBHSNS010000001">
    <property type="protein sequence ID" value="MFC5727757.1"/>
    <property type="molecule type" value="Genomic_DNA"/>
</dbReference>
<evidence type="ECO:0000256" key="5">
    <source>
        <dbReference type="ARBA" id="ARBA00023163"/>
    </source>
</evidence>
<name>A0ABW0ZBU6_9ACTN</name>
<organism evidence="8 9">
    <name type="scientific">Nocardioides vastitatis</name>
    <dbReference type="NCBI Taxonomy" id="2568655"/>
    <lineage>
        <taxon>Bacteria</taxon>
        <taxon>Bacillati</taxon>
        <taxon>Actinomycetota</taxon>
        <taxon>Actinomycetes</taxon>
        <taxon>Propionibacteriales</taxon>
        <taxon>Nocardioidaceae</taxon>
        <taxon>Nocardioides</taxon>
    </lineage>
</organism>
<dbReference type="Proteomes" id="UP001596072">
    <property type="component" value="Unassembled WGS sequence"/>
</dbReference>
<keyword evidence="2" id="KW-0805">Transcription regulation</keyword>
<keyword evidence="4" id="KW-0238">DNA-binding</keyword>
<feature type="domain" description="RNA polymerase sigma factor 70 region 4 type 2" evidence="7">
    <location>
        <begin position="105"/>
        <end position="157"/>
    </location>
</feature>
<comment type="caution">
    <text evidence="8">The sequence shown here is derived from an EMBL/GenBank/DDBJ whole genome shotgun (WGS) entry which is preliminary data.</text>
</comment>
<accession>A0ABW0ZBU6</accession>
<keyword evidence="9" id="KW-1185">Reference proteome</keyword>
<dbReference type="InterPro" id="IPR039425">
    <property type="entry name" value="RNA_pol_sigma-70-like"/>
</dbReference>
<dbReference type="InterPro" id="IPR007627">
    <property type="entry name" value="RNA_pol_sigma70_r2"/>
</dbReference>
<dbReference type="SUPFAM" id="SSF88946">
    <property type="entry name" value="Sigma2 domain of RNA polymerase sigma factors"/>
    <property type="match status" value="1"/>
</dbReference>
<evidence type="ECO:0000313" key="9">
    <source>
        <dbReference type="Proteomes" id="UP001596072"/>
    </source>
</evidence>
<dbReference type="InterPro" id="IPR013324">
    <property type="entry name" value="RNA_pol_sigma_r3/r4-like"/>
</dbReference>